<dbReference type="PANTHER" id="PTHR11552">
    <property type="entry name" value="GLUCOSE-METHANOL-CHOLINE GMC OXIDOREDUCTASE"/>
    <property type="match status" value="1"/>
</dbReference>
<keyword evidence="4 5" id="KW-0274">FAD</keyword>
<gene>
    <name evidence="7" type="ORF">N1032_07990</name>
</gene>
<dbReference type="Pfam" id="PF05199">
    <property type="entry name" value="GMC_oxred_C"/>
    <property type="match status" value="1"/>
</dbReference>
<dbReference type="RefSeq" id="WP_259538495.1">
    <property type="nucleotide sequence ID" value="NZ_JANLCJ010000002.1"/>
</dbReference>
<comment type="caution">
    <text evidence="7">The sequence shown here is derived from an EMBL/GenBank/DDBJ whole genome shotgun (WGS) entry which is preliminary data.</text>
</comment>
<comment type="similarity">
    <text evidence="2 5">Belongs to the GMC oxidoreductase family.</text>
</comment>
<dbReference type="InterPro" id="IPR012132">
    <property type="entry name" value="GMC_OxRdtase"/>
</dbReference>
<reference evidence="7" key="1">
    <citation type="submission" date="2022-08" db="EMBL/GenBank/DDBJ databases">
        <authorList>
            <person name="Deng Y."/>
            <person name="Han X.-F."/>
            <person name="Zhang Y.-Q."/>
        </authorList>
    </citation>
    <scope>NUCLEOTIDE SEQUENCE</scope>
    <source>
        <strain evidence="7">CPCC 203386</strain>
    </source>
</reference>
<accession>A0ABT2H154</accession>
<feature type="domain" description="Glucose-methanol-choline oxidoreductase N-terminal" evidence="6">
    <location>
        <begin position="102"/>
        <end position="125"/>
    </location>
</feature>
<organism evidence="7 8">
    <name type="scientific">Herbiconiux daphne</name>
    <dbReference type="NCBI Taxonomy" id="2970914"/>
    <lineage>
        <taxon>Bacteria</taxon>
        <taxon>Bacillati</taxon>
        <taxon>Actinomycetota</taxon>
        <taxon>Actinomycetes</taxon>
        <taxon>Micrococcales</taxon>
        <taxon>Microbacteriaceae</taxon>
        <taxon>Herbiconiux</taxon>
    </lineage>
</organism>
<dbReference type="Proteomes" id="UP001165586">
    <property type="component" value="Unassembled WGS sequence"/>
</dbReference>
<evidence type="ECO:0000256" key="1">
    <source>
        <dbReference type="ARBA" id="ARBA00001974"/>
    </source>
</evidence>
<evidence type="ECO:0000313" key="8">
    <source>
        <dbReference type="Proteomes" id="UP001165586"/>
    </source>
</evidence>
<dbReference type="SUPFAM" id="SSF51905">
    <property type="entry name" value="FAD/NAD(P)-binding domain"/>
    <property type="match status" value="1"/>
</dbReference>
<dbReference type="PIRSF" id="PIRSF000137">
    <property type="entry name" value="Alcohol_oxidase"/>
    <property type="match status" value="1"/>
</dbReference>
<protein>
    <submittedName>
        <fullName evidence="7">GMC family oxidoreductase N-terminal domain-containing protein</fullName>
    </submittedName>
</protein>
<dbReference type="Gene3D" id="3.30.410.40">
    <property type="match status" value="1"/>
</dbReference>
<dbReference type="Gene3D" id="3.50.50.60">
    <property type="entry name" value="FAD/NAD(P)-binding domain"/>
    <property type="match status" value="1"/>
</dbReference>
<evidence type="ECO:0000256" key="2">
    <source>
        <dbReference type="ARBA" id="ARBA00010790"/>
    </source>
</evidence>
<comment type="cofactor">
    <cofactor evidence="1">
        <name>FAD</name>
        <dbReference type="ChEBI" id="CHEBI:57692"/>
    </cofactor>
</comment>
<proteinExistence type="inferred from homology"/>
<dbReference type="InterPro" id="IPR007867">
    <property type="entry name" value="GMC_OxRtase_C"/>
</dbReference>
<keyword evidence="8" id="KW-1185">Reference proteome</keyword>
<keyword evidence="3 5" id="KW-0285">Flavoprotein</keyword>
<evidence type="ECO:0000313" key="7">
    <source>
        <dbReference type="EMBL" id="MCS5733678.1"/>
    </source>
</evidence>
<dbReference type="PANTHER" id="PTHR11552:SF147">
    <property type="entry name" value="CHOLINE DEHYDROGENASE, MITOCHONDRIAL"/>
    <property type="match status" value="1"/>
</dbReference>
<evidence type="ECO:0000259" key="6">
    <source>
        <dbReference type="PROSITE" id="PS00623"/>
    </source>
</evidence>
<dbReference type="SUPFAM" id="SSF54373">
    <property type="entry name" value="FAD-linked reductases, C-terminal domain"/>
    <property type="match status" value="1"/>
</dbReference>
<dbReference type="EMBL" id="JANLCJ010000002">
    <property type="protein sequence ID" value="MCS5733678.1"/>
    <property type="molecule type" value="Genomic_DNA"/>
</dbReference>
<dbReference type="InterPro" id="IPR036188">
    <property type="entry name" value="FAD/NAD-bd_sf"/>
</dbReference>
<evidence type="ECO:0000256" key="4">
    <source>
        <dbReference type="ARBA" id="ARBA00022827"/>
    </source>
</evidence>
<evidence type="ECO:0000256" key="3">
    <source>
        <dbReference type="ARBA" id="ARBA00022630"/>
    </source>
</evidence>
<dbReference type="PROSITE" id="PS00623">
    <property type="entry name" value="GMC_OXRED_1"/>
    <property type="match status" value="1"/>
</dbReference>
<evidence type="ECO:0000256" key="5">
    <source>
        <dbReference type="RuleBase" id="RU003968"/>
    </source>
</evidence>
<sequence length="578" mass="59149">MAREPRGGDPGGDSGAGPRAGSAFDVIVVGAGGSGAPLAARLAGPGCRVLLLEAGPAPGTVAGLPPELLDAGIIRGADPAHPDNWALPAQLTAGRPYSIARGRVLGGSTTVNGGYFVRARRADHDDWGAAGNDEWSYEACLPFSRALETDEQYGPLAAPRPGPDDARAVATAATTTATALHGSSGPMPVTRPAVTREGAPHPVTAAFAAAAGELGFALEADKNGEQPPGHGPLPMNVRGGIRWNTALAYLLPLGTNPDLVVRGDATVRRVLFEGTRAVGVELADGEVVRAGREVVLAAGGILTPHLLLVSGVGPRDELARHGIRVVAESPGVGVGFSDHPQVQLTWRPRPGITGPEITPPGIATPGASTTAAPGGWPGPAMEWVLNAPPEQPGGADIEVLPLLKPMGYLLHGVVAPDDPPDLALLVALQREAARGTIRLASADPAVLPEIDYDYLSVPADHAGLRRAVRLAARLVGTRAFAAVSEGLTNIDEATLADDSRLDSWVRSNLGTAIHLCGSARMGPADDPGAVVDQHGRVRGVTGLRIADTSILPTAPRRGPAATAVLIGERVAAFLRDGD</sequence>
<dbReference type="Pfam" id="PF00732">
    <property type="entry name" value="GMC_oxred_N"/>
    <property type="match status" value="1"/>
</dbReference>
<dbReference type="InterPro" id="IPR000172">
    <property type="entry name" value="GMC_OxRdtase_N"/>
</dbReference>
<name>A0ABT2H154_9MICO</name>